<dbReference type="GeneID" id="94195749"/>
<protein>
    <submittedName>
        <fullName evidence="1">Variant erythrocyte surface antigen-1 family protein</fullName>
    </submittedName>
</protein>
<keyword evidence="2" id="KW-1185">Reference proteome</keyword>
<dbReference type="RefSeq" id="XP_067716337.1">
    <property type="nucleotide sequence ID" value="XM_067860236.1"/>
</dbReference>
<gene>
    <name evidence="1" type="ORF">BcabD6B2_37030</name>
</gene>
<name>A0AAV4LW98_BABCB</name>
<proteinExistence type="predicted"/>
<comment type="caution">
    <text evidence="1">The sequence shown here is derived from an EMBL/GenBank/DDBJ whole genome shotgun (WGS) entry which is preliminary data.</text>
</comment>
<reference evidence="1 2" key="1">
    <citation type="submission" date="2021-06" db="EMBL/GenBank/DDBJ databases">
        <title>Genome sequence of Babesia caballi.</title>
        <authorList>
            <person name="Yamagishi J."/>
            <person name="Kidaka T."/>
            <person name="Ochi A."/>
        </authorList>
    </citation>
    <scope>NUCLEOTIDE SEQUENCE [LARGE SCALE GENOMIC DNA]</scope>
    <source>
        <strain evidence="1">USDA-D6B2</strain>
    </source>
</reference>
<sequence>MVGVERSDPNFSAEIGKVIQALDGSGSELIQNLAEGLQQFIGYDPQGGGKFVADKGIAVSNIPLERLRDAVLMFIAPFLGVLRHNHPELKHNAQLGNAVEACKKGVGCGKTAFEDALDTVATQLGQVSSGLSNGIKEVLDKVKDVSAIKSKDDVQQLADGFKTYFNNVLEKVADHKEVTKVNQAKGPIGNLKGHLEALVNKVGSQNGDHPINVGDSSSNGQRTGLKNSIDEIYKAKTGTLTLLREAFIKLSKQPEAYSLSAATHTATTAFVTVLQTGCTSYYKGATWDQVTSGEDPKKCAKIFLACLPLIFNGLSYFYWKCSHDKGWKDMTLGSPEPKAFIGLTSIGSNRVKSGRKGAEVLNKAFEKFKEFTSATSNTTSYADFLKTFRGNCVTTWQTSPTVTNENFLSGLYLCSTSYFSHQHQKKAATARPPSSIREMLYWIMGLTATPQFGDLLGHIDDVVGTNFSVAVSGSSKQNETLSADQVTSYILSTCYTSPSVLNIIQGSVPPNKSKDEPWLHELYSNSAFPFKYPSSGAALFYALSHYTYALQFQLGFLYQQCSQLYVNTCGWFMCNYGKGINQSPTIQIVESHICPVGCSNPNHKGDDITKHKTYCEHEGCGESNGKPSPLQAFLSDNLKGFSRGHPSGHSDHLAACSSHTCHVPMGFESHLRADGKYQGGHISLTLKGFCGSSNTPLCQLTETLLCLSKRTPRTLGDVFGFTWHLNGQLFKTERPTLIELSKKLINAIGDEPKNVPKFLLDLLMIKAAQSSLSGTSPTGLSLSLEAMAPAIPFLYQLFMVKEKYFLPTKLYDLNGSTHKSTHNDLHSISACANSSNDPCGQYLSPLCYSTGAMFAPKHASTYLSWVLKCSMNSNKLIVRRQVVVVSLNAK</sequence>
<evidence type="ECO:0000313" key="1">
    <source>
        <dbReference type="EMBL" id="GIX64268.1"/>
    </source>
</evidence>
<accession>A0AAV4LW98</accession>
<dbReference type="Proteomes" id="UP001497744">
    <property type="component" value="Unassembled WGS sequence"/>
</dbReference>
<organism evidence="1 2">
    <name type="scientific">Babesia caballi</name>
    <dbReference type="NCBI Taxonomy" id="5871"/>
    <lineage>
        <taxon>Eukaryota</taxon>
        <taxon>Sar</taxon>
        <taxon>Alveolata</taxon>
        <taxon>Apicomplexa</taxon>
        <taxon>Aconoidasida</taxon>
        <taxon>Piroplasmida</taxon>
        <taxon>Babesiidae</taxon>
        <taxon>Babesia</taxon>
    </lineage>
</organism>
<dbReference type="AlphaFoldDB" id="A0AAV4LW98"/>
<evidence type="ECO:0000313" key="2">
    <source>
        <dbReference type="Proteomes" id="UP001497744"/>
    </source>
</evidence>
<dbReference type="EMBL" id="BPLF01000003">
    <property type="protein sequence ID" value="GIX64268.1"/>
    <property type="molecule type" value="Genomic_DNA"/>
</dbReference>